<organism evidence="2 3">
    <name type="scientific">Sphingomonas rubra</name>
    <dbReference type="NCBI Taxonomy" id="634430"/>
    <lineage>
        <taxon>Bacteria</taxon>
        <taxon>Pseudomonadati</taxon>
        <taxon>Pseudomonadota</taxon>
        <taxon>Alphaproteobacteria</taxon>
        <taxon>Sphingomonadales</taxon>
        <taxon>Sphingomonadaceae</taxon>
        <taxon>Sphingomonas</taxon>
    </lineage>
</organism>
<sequence>MTPEEQDLIRRRQRSRALVVALLLGALVLLIFGISIAKIQLGMQH</sequence>
<evidence type="ECO:0000313" key="3">
    <source>
        <dbReference type="Proteomes" id="UP000199586"/>
    </source>
</evidence>
<proteinExistence type="predicted"/>
<keyword evidence="3" id="KW-1185">Reference proteome</keyword>
<keyword evidence="1" id="KW-0812">Transmembrane</keyword>
<dbReference type="RefSeq" id="WP_177200155.1">
    <property type="nucleotide sequence ID" value="NZ_FOXP01000007.1"/>
</dbReference>
<evidence type="ECO:0000256" key="1">
    <source>
        <dbReference type="SAM" id="Phobius"/>
    </source>
</evidence>
<dbReference type="Proteomes" id="UP000199586">
    <property type="component" value="Unassembled WGS sequence"/>
</dbReference>
<evidence type="ECO:0000313" key="2">
    <source>
        <dbReference type="EMBL" id="SFP77688.1"/>
    </source>
</evidence>
<keyword evidence="1" id="KW-1133">Transmembrane helix</keyword>
<protein>
    <submittedName>
        <fullName evidence="2">Uncharacterized protein</fullName>
    </submittedName>
</protein>
<name>A0A1I5T400_9SPHN</name>
<feature type="transmembrane region" description="Helical" evidence="1">
    <location>
        <begin position="17"/>
        <end position="37"/>
    </location>
</feature>
<keyword evidence="1" id="KW-0472">Membrane</keyword>
<accession>A0A1I5T400</accession>
<gene>
    <name evidence="2" type="ORF">SAMN04488241_10727</name>
</gene>
<dbReference type="EMBL" id="FOXP01000007">
    <property type="protein sequence ID" value="SFP77688.1"/>
    <property type="molecule type" value="Genomic_DNA"/>
</dbReference>
<reference evidence="2 3" key="1">
    <citation type="submission" date="2016-10" db="EMBL/GenBank/DDBJ databases">
        <authorList>
            <person name="de Groot N.N."/>
        </authorList>
    </citation>
    <scope>NUCLEOTIDE SEQUENCE [LARGE SCALE GENOMIC DNA]</scope>
    <source>
        <strain evidence="2 3">CGMCC 1.9113</strain>
    </source>
</reference>
<dbReference type="AlphaFoldDB" id="A0A1I5T400"/>